<evidence type="ECO:0000313" key="1">
    <source>
        <dbReference type="EMBL" id="KAJ2814142.1"/>
    </source>
</evidence>
<dbReference type="EMBL" id="JANBUP010000003">
    <property type="protein sequence ID" value="KAJ2814142.1"/>
    <property type="molecule type" value="Genomic_DNA"/>
</dbReference>
<comment type="caution">
    <text evidence="1">The sequence shown here is derived from an EMBL/GenBank/DDBJ whole genome shotgun (WGS) entry which is preliminary data.</text>
</comment>
<protein>
    <submittedName>
        <fullName evidence="1">Uncharacterized protein</fullName>
    </submittedName>
</protein>
<organism evidence="1 2">
    <name type="scientific">Coemansia furcata</name>
    <dbReference type="NCBI Taxonomy" id="417177"/>
    <lineage>
        <taxon>Eukaryota</taxon>
        <taxon>Fungi</taxon>
        <taxon>Fungi incertae sedis</taxon>
        <taxon>Zoopagomycota</taxon>
        <taxon>Kickxellomycotina</taxon>
        <taxon>Kickxellomycetes</taxon>
        <taxon>Kickxellales</taxon>
        <taxon>Kickxellaceae</taxon>
        <taxon>Coemansia</taxon>
    </lineage>
</organism>
<dbReference type="Proteomes" id="UP001140096">
    <property type="component" value="Unassembled WGS sequence"/>
</dbReference>
<proteinExistence type="predicted"/>
<keyword evidence="2" id="KW-1185">Reference proteome</keyword>
<reference evidence="1" key="1">
    <citation type="submission" date="2022-07" db="EMBL/GenBank/DDBJ databases">
        <title>Phylogenomic reconstructions and comparative analyses of Kickxellomycotina fungi.</title>
        <authorList>
            <person name="Reynolds N.K."/>
            <person name="Stajich J.E."/>
            <person name="Barry K."/>
            <person name="Grigoriev I.V."/>
            <person name="Crous P."/>
            <person name="Smith M.E."/>
        </authorList>
    </citation>
    <scope>NUCLEOTIDE SEQUENCE</scope>
    <source>
        <strain evidence="1">CBS 102833</strain>
    </source>
</reference>
<accession>A0ACC1LT41</accession>
<evidence type="ECO:0000313" key="2">
    <source>
        <dbReference type="Proteomes" id="UP001140096"/>
    </source>
</evidence>
<name>A0ACC1LT41_9FUNG</name>
<sequence length="469" mass="53440">MFSQWEPPWWATTAHWILDQRLKSIHRHSSYLLWDTPPAQLRVKLPVFWKHALRVWQQAKGRLPGDIKNLPTQSLLGLPLEHPLVTCSFDPSVAANRRMQVNGLFTLDDAFMRDPRNGSAISRPSHRLAPLLLAYKAVRVVFNPSALSSLLDYPSETNPRAIWAHVQMAGVPLAAYTPRLGRVTMQSAEITPMSLTKWAIEEEQGDLAEQKRNRMAKVRWARLPKIPLKPKHLSLLWLMVHAAVPTAAKLSHYISDLPPECKYCYTLSETDAADSGTISEPQRVARENIVHYFWLCPRVQDFWQRVSCFLQGIRQTTAGPVFKADLRTVATGFGAWSKRIPNADVMHGLAVWEIFRARAELSLEGKRLNGLAMFLRWKSTVVARILHDFYYAYSLVKAPHIFTKRWLTVSNRWYHFDPGEDELSGKISFCNDPHLVAGRLSHFIQYHQQPAEGVNTNAQAASDHPPLGE</sequence>
<gene>
    <name evidence="1" type="ORF">H4S07_000128</name>
</gene>